<evidence type="ECO:0000256" key="7">
    <source>
        <dbReference type="SAM" id="Phobius"/>
    </source>
</evidence>
<protein>
    <recommendedName>
        <fullName evidence="8">RING-type domain-containing protein</fullName>
    </recommendedName>
</protein>
<dbReference type="InterPro" id="IPR011344">
    <property type="entry name" value="ssDNA-bd"/>
</dbReference>
<dbReference type="PANTHER" id="PTHR15379:SF2">
    <property type="entry name" value="CELL GROWTH REGULATOR WITH RING FINGER DOMAIN PROTEIN 1"/>
    <property type="match status" value="1"/>
</dbReference>
<dbReference type="InterPro" id="IPR000424">
    <property type="entry name" value="Primosome_PriB/ssb"/>
</dbReference>
<dbReference type="GO" id="GO:0030308">
    <property type="term" value="P:negative regulation of cell growth"/>
    <property type="evidence" value="ECO:0007669"/>
    <property type="project" value="TreeGrafter"/>
</dbReference>
<feature type="compositionally biased region" description="Polar residues" evidence="6">
    <location>
        <begin position="1142"/>
        <end position="1158"/>
    </location>
</feature>
<keyword evidence="7" id="KW-0472">Membrane</keyword>
<dbReference type="InterPro" id="IPR013083">
    <property type="entry name" value="Znf_RING/FYVE/PHD"/>
</dbReference>
<feature type="compositionally biased region" description="Low complexity" evidence="6">
    <location>
        <begin position="410"/>
        <end position="430"/>
    </location>
</feature>
<feature type="region of interest" description="Disordered" evidence="6">
    <location>
        <begin position="790"/>
        <end position="825"/>
    </location>
</feature>
<dbReference type="CDD" id="cd04496">
    <property type="entry name" value="SSB_OBF"/>
    <property type="match status" value="1"/>
</dbReference>
<evidence type="ECO:0000256" key="2">
    <source>
        <dbReference type="ARBA" id="ARBA00022833"/>
    </source>
</evidence>
<dbReference type="PANTHER" id="PTHR15379">
    <property type="entry name" value="CELL GROWTH REGULATOR WITH RING FINGER DOMAIN PROTEIN 1"/>
    <property type="match status" value="1"/>
</dbReference>
<feature type="compositionally biased region" description="Basic and acidic residues" evidence="6">
    <location>
        <begin position="328"/>
        <end position="342"/>
    </location>
</feature>
<sequence>MIKGPRNRNMVRNQAQEIVKVVAMISEIQNTQILFHLEKSRKHKKKHHQSKKSSAEKRDYNDDAPPLPPDETIPPPPPPPLPLSNSLDETEESSTTNDLVMKTNLPLSRSPPPVMPNILRQGSRPRLIAKEQLVPSPVMQCNETNENSKSSPTSTTNTNHTEDLAAKKFEEQLALLDATSSKLTMNNWEQSSEGSEGDEQIERICRMNNTGSITGPIQFKFNRTQHLPLKTSAVSNDVANNEEEPEPVVMSTRKKRLHKPNDPTTGSHSSLSGDENEKALQNKKQKTSENESSEPVTTDEQQTAPVTADGDEKPVAVKSEEPVASTTVEKKSEEDDNGGDRKHGSRSSSASSRSRRHSSHRRHRNRRRRRRRHSSSSSSRSSYSSTSSDSSRSSSSRSHRRRRRQRSRSSRSSSRSSTSSSDNRSRQSSRSSRRSSRSYSRRRSSSSRSSRSSTSSQSSNSRSRSRSHNRKTSRRSNNGHQLQSHNNGKGRGGAARRGRGARNGPRGRRARSNDNLRRSPPTNRNGNKYNGPLGGAGIRKLPNNKQPRVLIAATPKLPNSEENVDETAATSTTGVSSEENKVEPIILTTNQNQQRTIGQKKNVKGKNKQQTPAYSLKKEENEDMEQDDDDPIIGPKLPPEFEKKISKDHSFTPPDMDDPDNIEMLNDLKYRAEIHAAKNHGLITEIQAQQLIEERETQRQLADFPLIQMPIMPSPAISSMPSFIVAAPNPVLTNYHHLQVASATVPQIAANPDTSSVTLEQQQQQQQQQQLQQQLQLHLQQQQQQQQSQVQSQTSVSPNSAASSGGESCSTPGQTTPNGTTNVLTQDGQPMMIQTATNGSPQLVQIAQPAQQLYMPMQAAVQQPRVVAVRTPQGGLQHFIEYPTAQLLQAQQSQQPQFIQHNGQLVQVIRPSVAYSAPTFMQQIQLQQQQQQVLAAQLQAQQLAAMQQTGGAVLMQNSAGQLVLAQPNPQAMRVVQIPYMNINNDLQQAYQRRGCIFVYITILARCCGLITLTGLIFVTYLEWLGIGSVNSRVYVTFVTIVVAYLELLWVLNKFITCCICCFRSEACYFWVCCIPIDNWIKSIIYTTLAIPFFVSTWVPSLFRLDTNVVGLLLIITSWVYFVKTFKYKNTLTDDNNEETNIIDSPSLTRTSSTVINEPSTTKTSTTESKKAASKNNDESFLGDIPADDDVPVESSETTGRERSLNRIQLIGRVGADPKIGGTQRHKVVTFNVATNEYAGTDAQNGEVKQRVDWHRIAVFQPRLLDNAEKYIRQGDRLYVQGRLHHNMIKDKKTEIDTTIPIHRRAQNVSVDYIDRPYTLQIQEGQSSLKDGVSMRLYTNVSCQLRAFWFVNIQDFYGEIDSAEFRMALHENRFLKEHCVHQQTLNFETPGDYVQRIEFSDAENYLMRNNQIRRQYPLILVVHSLIDGNSSNFFQLPIQISTLHVKSSIPNDPPTKLLAQISKLANGQSLILQDIYKPGAFTSEDACAICLTERVSYVLLPCKHACLCETCFHLTEKCPIYFVQCRNVYTPTSDRDKTSLSDLYSMNLCMFRTNRLCDYLREMIPEKADDEQQLWKRRTSNFYSNW</sequence>
<keyword evidence="7" id="KW-0812">Transmembrane</keyword>
<accession>A0A814G3Z1</accession>
<keyword evidence="1 4" id="KW-0479">Metal-binding</keyword>
<keyword evidence="2" id="KW-0862">Zinc</keyword>
<dbReference type="EMBL" id="CAJNOR010000721">
    <property type="protein sequence ID" value="CAF0990962.1"/>
    <property type="molecule type" value="Genomic_DNA"/>
</dbReference>
<feature type="compositionally biased region" description="Low complexity" evidence="6">
    <location>
        <begin position="811"/>
        <end position="822"/>
    </location>
</feature>
<feature type="region of interest" description="Disordered" evidence="6">
    <location>
        <begin position="140"/>
        <end position="159"/>
    </location>
</feature>
<feature type="compositionally biased region" description="Basic and acidic residues" evidence="6">
    <location>
        <begin position="310"/>
        <end position="321"/>
    </location>
</feature>
<dbReference type="GO" id="GO:0006260">
    <property type="term" value="P:DNA replication"/>
    <property type="evidence" value="ECO:0007669"/>
    <property type="project" value="InterPro"/>
</dbReference>
<feature type="region of interest" description="Disordered" evidence="6">
    <location>
        <begin position="1142"/>
        <end position="1203"/>
    </location>
</feature>
<evidence type="ECO:0000313" key="9">
    <source>
        <dbReference type="EMBL" id="CAF0990962.1"/>
    </source>
</evidence>
<comment type="caution">
    <text evidence="9">The sequence shown here is derived from an EMBL/GenBank/DDBJ whole genome shotgun (WGS) entry which is preliminary data.</text>
</comment>
<proteinExistence type="predicted"/>
<dbReference type="Gene3D" id="2.40.50.140">
    <property type="entry name" value="Nucleic acid-binding proteins"/>
    <property type="match status" value="1"/>
</dbReference>
<feature type="compositionally biased region" description="Low complexity" evidence="6">
    <location>
        <begin position="375"/>
        <end position="396"/>
    </location>
</feature>
<dbReference type="GO" id="GO:0008270">
    <property type="term" value="F:zinc ion binding"/>
    <property type="evidence" value="ECO:0007669"/>
    <property type="project" value="UniProtKB-KW"/>
</dbReference>
<feature type="region of interest" description="Disordered" evidence="6">
    <location>
        <begin position="232"/>
        <end position="637"/>
    </location>
</feature>
<feature type="compositionally biased region" description="Basic residues" evidence="6">
    <location>
        <begin position="353"/>
        <end position="374"/>
    </location>
</feature>
<feature type="compositionally biased region" description="Basic residues" evidence="6">
    <location>
        <begin position="431"/>
        <end position="445"/>
    </location>
</feature>
<feature type="compositionally biased region" description="Low complexity" evidence="6">
    <location>
        <begin position="142"/>
        <end position="159"/>
    </location>
</feature>
<dbReference type="InterPro" id="IPR042496">
    <property type="entry name" value="CGRF1"/>
</dbReference>
<feature type="compositionally biased region" description="Polar residues" evidence="6">
    <location>
        <begin position="794"/>
        <end position="810"/>
    </location>
</feature>
<feature type="compositionally biased region" description="Polar residues" evidence="6">
    <location>
        <begin position="568"/>
        <end position="577"/>
    </location>
</feature>
<evidence type="ECO:0000256" key="1">
    <source>
        <dbReference type="ARBA" id="ARBA00022771"/>
    </source>
</evidence>
<dbReference type="NCBIfam" id="TIGR00621">
    <property type="entry name" value="ssb"/>
    <property type="match status" value="1"/>
</dbReference>
<evidence type="ECO:0000256" key="3">
    <source>
        <dbReference type="ARBA" id="ARBA00023125"/>
    </source>
</evidence>
<feature type="domain" description="RING-type" evidence="8">
    <location>
        <begin position="1486"/>
        <end position="1519"/>
    </location>
</feature>
<keyword evidence="1 4" id="KW-0863">Zinc-finger</keyword>
<feature type="compositionally biased region" description="Pro residues" evidence="6">
    <location>
        <begin position="65"/>
        <end position="82"/>
    </location>
</feature>
<reference evidence="9" key="1">
    <citation type="submission" date="2021-02" db="EMBL/GenBank/DDBJ databases">
        <authorList>
            <person name="Nowell W R."/>
        </authorList>
    </citation>
    <scope>NUCLEOTIDE SEQUENCE</scope>
</reference>
<keyword evidence="7" id="KW-1133">Transmembrane helix</keyword>
<keyword evidence="10" id="KW-1185">Reference proteome</keyword>
<dbReference type="Pfam" id="PF16054">
    <property type="entry name" value="TMEM72"/>
    <property type="match status" value="1"/>
</dbReference>
<name>A0A814G3Z1_ADIRI</name>
<feature type="transmembrane region" description="Helical" evidence="7">
    <location>
        <begin position="996"/>
        <end position="1021"/>
    </location>
</feature>
<feature type="compositionally biased region" description="Basic residues" evidence="6">
    <location>
        <begin position="463"/>
        <end position="474"/>
    </location>
</feature>
<feature type="compositionally biased region" description="Acidic residues" evidence="6">
    <location>
        <begin position="621"/>
        <end position="631"/>
    </location>
</feature>
<feature type="compositionally biased region" description="Polar residues" evidence="6">
    <location>
        <begin position="262"/>
        <end position="273"/>
    </location>
</feature>
<evidence type="ECO:0000259" key="8">
    <source>
        <dbReference type="PROSITE" id="PS50089"/>
    </source>
</evidence>
<dbReference type="Gene3D" id="3.30.40.10">
    <property type="entry name" value="Zinc/RING finger domain, C3HC4 (zinc finger)"/>
    <property type="match status" value="1"/>
</dbReference>
<evidence type="ECO:0000256" key="4">
    <source>
        <dbReference type="PROSITE-ProRule" id="PRU00175"/>
    </source>
</evidence>
<dbReference type="Pfam" id="PF13920">
    <property type="entry name" value="zf-C3HC4_3"/>
    <property type="match status" value="1"/>
</dbReference>
<dbReference type="InterPro" id="IPR032055">
    <property type="entry name" value="TMEM72"/>
</dbReference>
<dbReference type="InterPro" id="IPR001841">
    <property type="entry name" value="Znf_RING"/>
</dbReference>
<evidence type="ECO:0000256" key="5">
    <source>
        <dbReference type="PROSITE-ProRule" id="PRU00252"/>
    </source>
</evidence>
<feature type="region of interest" description="Disordered" evidence="6">
    <location>
        <begin position="38"/>
        <end position="97"/>
    </location>
</feature>
<dbReference type="PROSITE" id="PS50089">
    <property type="entry name" value="ZF_RING_2"/>
    <property type="match status" value="1"/>
</dbReference>
<feature type="compositionally biased region" description="Polar residues" evidence="6">
    <location>
        <begin position="587"/>
        <end position="597"/>
    </location>
</feature>
<dbReference type="GO" id="GO:0003697">
    <property type="term" value="F:single-stranded DNA binding"/>
    <property type="evidence" value="ECO:0007669"/>
    <property type="project" value="InterPro"/>
</dbReference>
<feature type="transmembrane region" description="Helical" evidence="7">
    <location>
        <begin position="1033"/>
        <end position="1051"/>
    </location>
</feature>
<feature type="compositionally biased region" description="Basic residues" evidence="6">
    <location>
        <begin position="494"/>
        <end position="510"/>
    </location>
</feature>
<feature type="compositionally biased region" description="Basic residues" evidence="6">
    <location>
        <begin position="39"/>
        <end position="51"/>
    </location>
</feature>
<feature type="compositionally biased region" description="Basic residues" evidence="6">
    <location>
        <begin position="397"/>
        <end position="409"/>
    </location>
</feature>
<gene>
    <name evidence="9" type="ORF">XAT740_LOCUS12693</name>
</gene>
<keyword evidence="3 5" id="KW-0238">DNA-binding</keyword>
<dbReference type="SUPFAM" id="SSF50249">
    <property type="entry name" value="Nucleic acid-binding proteins"/>
    <property type="match status" value="1"/>
</dbReference>
<organism evidence="9 10">
    <name type="scientific">Adineta ricciae</name>
    <name type="common">Rotifer</name>
    <dbReference type="NCBI Taxonomy" id="249248"/>
    <lineage>
        <taxon>Eukaryota</taxon>
        <taxon>Metazoa</taxon>
        <taxon>Spiralia</taxon>
        <taxon>Gnathifera</taxon>
        <taxon>Rotifera</taxon>
        <taxon>Eurotatoria</taxon>
        <taxon>Bdelloidea</taxon>
        <taxon>Adinetida</taxon>
        <taxon>Adinetidae</taxon>
        <taxon>Adineta</taxon>
    </lineage>
</organism>
<dbReference type="Pfam" id="PF00436">
    <property type="entry name" value="SSB"/>
    <property type="match status" value="1"/>
</dbReference>
<evidence type="ECO:0000256" key="6">
    <source>
        <dbReference type="SAM" id="MobiDB-lite"/>
    </source>
</evidence>
<dbReference type="InterPro" id="IPR012340">
    <property type="entry name" value="NA-bd_OB-fold"/>
</dbReference>
<dbReference type="Proteomes" id="UP000663828">
    <property type="component" value="Unassembled WGS sequence"/>
</dbReference>
<feature type="compositionally biased region" description="Polar residues" evidence="6">
    <location>
        <begin position="293"/>
        <end position="305"/>
    </location>
</feature>
<evidence type="ECO:0000313" key="10">
    <source>
        <dbReference type="Proteomes" id="UP000663828"/>
    </source>
</evidence>
<feature type="compositionally biased region" description="Low complexity" evidence="6">
    <location>
        <begin position="446"/>
        <end position="462"/>
    </location>
</feature>
<dbReference type="PROSITE" id="PS50935">
    <property type="entry name" value="SSB"/>
    <property type="match status" value="1"/>
</dbReference>